<dbReference type="Proteomes" id="UP000316706">
    <property type="component" value="Unassembled WGS sequence"/>
</dbReference>
<evidence type="ECO:0000256" key="3">
    <source>
        <dbReference type="PROSITE-ProRule" id="PRU10007"/>
    </source>
</evidence>
<evidence type="ECO:0000256" key="2">
    <source>
        <dbReference type="ARBA" id="ARBA00023002"/>
    </source>
</evidence>
<protein>
    <submittedName>
        <fullName evidence="6">Aldehyde dehydrogenase (NAD+)/succinate-semialdehyde dehydrogenase/glutarate-semialdehyde dehydrogenase</fullName>
    </submittedName>
</protein>
<dbReference type="EMBL" id="VFPO01000001">
    <property type="protein sequence ID" value="TQM71576.1"/>
    <property type="molecule type" value="Genomic_DNA"/>
</dbReference>
<dbReference type="InterPro" id="IPR029510">
    <property type="entry name" value="Ald_DH_CS_GLU"/>
</dbReference>
<gene>
    <name evidence="6" type="ORF">FHX41_5345</name>
</gene>
<feature type="domain" description="Aldehyde dehydrogenase" evidence="5">
    <location>
        <begin position="44"/>
        <end position="499"/>
    </location>
</feature>
<dbReference type="InterPro" id="IPR016163">
    <property type="entry name" value="Ald_DH_C"/>
</dbReference>
<dbReference type="PANTHER" id="PTHR11699">
    <property type="entry name" value="ALDEHYDE DEHYDROGENASE-RELATED"/>
    <property type="match status" value="1"/>
</dbReference>
<proteinExistence type="inferred from homology"/>
<dbReference type="Gene3D" id="3.40.605.10">
    <property type="entry name" value="Aldehyde Dehydrogenase, Chain A, domain 1"/>
    <property type="match status" value="1"/>
</dbReference>
<evidence type="ECO:0000313" key="6">
    <source>
        <dbReference type="EMBL" id="TQM71576.1"/>
    </source>
</evidence>
<accession>A0A543ILW5</accession>
<comment type="similarity">
    <text evidence="1 4">Belongs to the aldehyde dehydrogenase family.</text>
</comment>
<sequence>MAGGSYPAFMASPTVPAKGAAEHELPTSLIDRLASHVASGGGDTATIPTPFTGEPLATVPLSSADDVRAAYRRAREAQRAWARLPVRERVKPFLRLQDALVDRREEILDVIQLETGKARRHALEEFLDVALCSLYYARRAPGLLKPRRRQGMMPGVTRVQELRHPKGVVALIAPWNYPFALGASDIAPALMAGNAVIHKPDTQTCLSSLWVLDLLIELGLPRDVWQIAVGDPAEIGDPLLEEADYVSFTGSTRGGRAIAEKVAPKLVAYSLELGGKNPMIVMPDADVERTARGAVRACFTNAGQLCISIERMYVHEDVYDRFVPRFVEIVKGMKLGAGLDFSAEMGSLTYPRQLEAVTRHVDQAVKEGATVLAGGRARPDIGPLFYEPTILTDVDEGMDLCANETFGPVVSIYKYRDEDEVVARANDTQYGLNASIWTKNPARGRRLAARIQAGTVNINDGYGAAYASYDSPMGGMKQSGVGRRHGAEGLLKFTEVQTIASQHVLDLEPPGSMDYDRFASLMATGVKLMKKLRIK</sequence>
<dbReference type="Pfam" id="PF00171">
    <property type="entry name" value="Aldedh"/>
    <property type="match status" value="1"/>
</dbReference>
<keyword evidence="2 4" id="KW-0560">Oxidoreductase</keyword>
<reference evidence="6 7" key="1">
    <citation type="submission" date="2019-06" db="EMBL/GenBank/DDBJ databases">
        <title>Sequencing the genomes of 1000 actinobacteria strains.</title>
        <authorList>
            <person name="Klenk H.-P."/>
        </authorList>
    </citation>
    <scope>NUCLEOTIDE SEQUENCE [LARGE SCALE GENOMIC DNA]</scope>
    <source>
        <strain evidence="6 7">DSM 45043</strain>
    </source>
</reference>
<dbReference type="FunFam" id="3.40.309.10:FF:000009">
    <property type="entry name" value="Aldehyde dehydrogenase A"/>
    <property type="match status" value="1"/>
</dbReference>
<evidence type="ECO:0000256" key="1">
    <source>
        <dbReference type="ARBA" id="ARBA00009986"/>
    </source>
</evidence>
<dbReference type="SUPFAM" id="SSF53720">
    <property type="entry name" value="ALDH-like"/>
    <property type="match status" value="1"/>
</dbReference>
<dbReference type="NCBIfam" id="NF006916">
    <property type="entry name" value="PRK09407.1"/>
    <property type="match status" value="1"/>
</dbReference>
<dbReference type="InterPro" id="IPR016161">
    <property type="entry name" value="Ald_DH/histidinol_DH"/>
</dbReference>
<organism evidence="6 7">
    <name type="scientific">Actinomadura hallensis</name>
    <dbReference type="NCBI Taxonomy" id="337895"/>
    <lineage>
        <taxon>Bacteria</taxon>
        <taxon>Bacillati</taxon>
        <taxon>Actinomycetota</taxon>
        <taxon>Actinomycetes</taxon>
        <taxon>Streptosporangiales</taxon>
        <taxon>Thermomonosporaceae</taxon>
        <taxon>Actinomadura</taxon>
    </lineage>
</organism>
<feature type="active site" evidence="3">
    <location>
        <position position="272"/>
    </location>
</feature>
<evidence type="ECO:0000256" key="4">
    <source>
        <dbReference type="RuleBase" id="RU003345"/>
    </source>
</evidence>
<dbReference type="PROSITE" id="PS00687">
    <property type="entry name" value="ALDEHYDE_DEHYDR_GLU"/>
    <property type="match status" value="1"/>
</dbReference>
<evidence type="ECO:0000313" key="7">
    <source>
        <dbReference type="Proteomes" id="UP000316706"/>
    </source>
</evidence>
<comment type="caution">
    <text evidence="6">The sequence shown here is derived from an EMBL/GenBank/DDBJ whole genome shotgun (WGS) entry which is preliminary data.</text>
</comment>
<dbReference type="InterPro" id="IPR015590">
    <property type="entry name" value="Aldehyde_DH_dom"/>
</dbReference>
<dbReference type="InterPro" id="IPR016162">
    <property type="entry name" value="Ald_DH_N"/>
</dbReference>
<dbReference type="AlphaFoldDB" id="A0A543ILW5"/>
<dbReference type="GO" id="GO:0016620">
    <property type="term" value="F:oxidoreductase activity, acting on the aldehyde or oxo group of donors, NAD or NADP as acceptor"/>
    <property type="evidence" value="ECO:0007669"/>
    <property type="project" value="InterPro"/>
</dbReference>
<evidence type="ECO:0000259" key="5">
    <source>
        <dbReference type="Pfam" id="PF00171"/>
    </source>
</evidence>
<name>A0A543ILW5_9ACTN</name>
<keyword evidence="7" id="KW-1185">Reference proteome</keyword>
<dbReference type="Gene3D" id="3.40.309.10">
    <property type="entry name" value="Aldehyde Dehydrogenase, Chain A, domain 2"/>
    <property type="match status" value="1"/>
</dbReference>
<dbReference type="CDD" id="cd07101">
    <property type="entry name" value="ALDH_SSADH2_GabD2"/>
    <property type="match status" value="1"/>
</dbReference>